<keyword evidence="2" id="KW-1133">Transmembrane helix</keyword>
<evidence type="ECO:0000313" key="4">
    <source>
        <dbReference type="Proteomes" id="UP000295008"/>
    </source>
</evidence>
<sequence length="254" mass="28582">MDSLSLDKIPLLLIFFVPGFISLKVFELMVPGEKRNWQGALFEAIGFSCINFALTFWVFFPINSADFYRRHPFWFYLIHFGILFILPIIWAISLNALLKLDFFAGKIVELVPTAWDYFFSQRKACWILARLKSGDLIGGLYGNGSFSANFPYHQDIYISEVWRISETGQFLERVPQTKGAWIPKKSIELLEFFDLQELELPTAAAETAAARSDEPRRAAGSNAPGYQPVALEPALPAPPSGGSGVNKKTSPDVY</sequence>
<accession>A0A4R1RK16</accession>
<name>A0A4R1RK16_HYDET</name>
<feature type="region of interest" description="Disordered" evidence="1">
    <location>
        <begin position="206"/>
        <end position="254"/>
    </location>
</feature>
<keyword evidence="2" id="KW-0812">Transmembrane</keyword>
<keyword evidence="4" id="KW-1185">Reference proteome</keyword>
<feature type="transmembrane region" description="Helical" evidence="2">
    <location>
        <begin position="74"/>
        <end position="98"/>
    </location>
</feature>
<organism evidence="3 4">
    <name type="scientific">Hydrogenispora ethanolica</name>
    <dbReference type="NCBI Taxonomy" id="1082276"/>
    <lineage>
        <taxon>Bacteria</taxon>
        <taxon>Bacillati</taxon>
        <taxon>Bacillota</taxon>
        <taxon>Hydrogenispora</taxon>
    </lineage>
</organism>
<dbReference type="OrthoDB" id="6506297at2"/>
<dbReference type="EMBL" id="SLUN01000015">
    <property type="protein sequence ID" value="TCL66518.1"/>
    <property type="molecule type" value="Genomic_DNA"/>
</dbReference>
<keyword evidence="2" id="KW-0472">Membrane</keyword>
<proteinExistence type="predicted"/>
<dbReference type="InterPro" id="IPR045919">
    <property type="entry name" value="DUF6338"/>
</dbReference>
<comment type="caution">
    <text evidence="3">The sequence shown here is derived from an EMBL/GenBank/DDBJ whole genome shotgun (WGS) entry which is preliminary data.</text>
</comment>
<evidence type="ECO:0000256" key="1">
    <source>
        <dbReference type="SAM" id="MobiDB-lite"/>
    </source>
</evidence>
<evidence type="ECO:0000256" key="2">
    <source>
        <dbReference type="SAM" id="Phobius"/>
    </source>
</evidence>
<feature type="transmembrane region" description="Helical" evidence="2">
    <location>
        <begin position="42"/>
        <end position="62"/>
    </location>
</feature>
<evidence type="ECO:0000313" key="3">
    <source>
        <dbReference type="EMBL" id="TCL66518.1"/>
    </source>
</evidence>
<gene>
    <name evidence="3" type="ORF">EDC14_101561</name>
</gene>
<dbReference type="RefSeq" id="WP_132014758.1">
    <property type="nucleotide sequence ID" value="NZ_SLUN01000015.1"/>
</dbReference>
<dbReference type="Pfam" id="PF19865">
    <property type="entry name" value="DUF6338"/>
    <property type="match status" value="1"/>
</dbReference>
<feature type="transmembrane region" description="Helical" evidence="2">
    <location>
        <begin position="12"/>
        <end position="30"/>
    </location>
</feature>
<dbReference type="AlphaFoldDB" id="A0A4R1RK16"/>
<reference evidence="3 4" key="1">
    <citation type="submission" date="2019-03" db="EMBL/GenBank/DDBJ databases">
        <title>Genomic Encyclopedia of Type Strains, Phase IV (KMG-IV): sequencing the most valuable type-strain genomes for metagenomic binning, comparative biology and taxonomic classification.</title>
        <authorList>
            <person name="Goeker M."/>
        </authorList>
    </citation>
    <scope>NUCLEOTIDE SEQUENCE [LARGE SCALE GENOMIC DNA]</scope>
    <source>
        <strain evidence="3 4">LX-B</strain>
    </source>
</reference>
<protein>
    <submittedName>
        <fullName evidence="3">Uncharacterized protein</fullName>
    </submittedName>
</protein>
<dbReference type="Proteomes" id="UP000295008">
    <property type="component" value="Unassembled WGS sequence"/>
</dbReference>